<evidence type="ECO:0000313" key="2">
    <source>
        <dbReference type="Proteomes" id="UP000784294"/>
    </source>
</evidence>
<protein>
    <submittedName>
        <fullName evidence="1">Uncharacterized protein</fullName>
    </submittedName>
</protein>
<accession>A0A448XJS7</accession>
<comment type="caution">
    <text evidence="1">The sequence shown here is derived from an EMBL/GenBank/DDBJ whole genome shotgun (WGS) entry which is preliminary data.</text>
</comment>
<sequence length="228" mass="25023">MSTAHLRILLTSCSPSLKTVLCNWTGRPAARHLHDDLCPHNHVREALGVDARGSRGPAHKTGQIDCSLRRCTNRLSVAAESLRHIYTFGQIVGPSWMADTEVGVLVFFVGLTISLTKAAEEDGGKKNVLIHHIAVKLSIALCYALVKGCYRLPRLLPRLGKDDNCRVSAYAKRPNEASRPSSTVVQDSPDLPMLQVAVLGEGFTWPDLARSGHPLRLGLLHEADRRQQ</sequence>
<gene>
    <name evidence="1" type="ORF">PXEA_LOCUS31742</name>
</gene>
<name>A0A448XJS7_9PLAT</name>
<dbReference type="EMBL" id="CAAALY010257506">
    <property type="protein sequence ID" value="VEL38302.1"/>
    <property type="molecule type" value="Genomic_DNA"/>
</dbReference>
<reference evidence="1" key="1">
    <citation type="submission" date="2018-11" db="EMBL/GenBank/DDBJ databases">
        <authorList>
            <consortium name="Pathogen Informatics"/>
        </authorList>
    </citation>
    <scope>NUCLEOTIDE SEQUENCE</scope>
</reference>
<dbReference type="AlphaFoldDB" id="A0A448XJS7"/>
<evidence type="ECO:0000313" key="1">
    <source>
        <dbReference type="EMBL" id="VEL38302.1"/>
    </source>
</evidence>
<proteinExistence type="predicted"/>
<keyword evidence="2" id="KW-1185">Reference proteome</keyword>
<dbReference type="Proteomes" id="UP000784294">
    <property type="component" value="Unassembled WGS sequence"/>
</dbReference>
<organism evidence="1 2">
    <name type="scientific">Protopolystoma xenopodis</name>
    <dbReference type="NCBI Taxonomy" id="117903"/>
    <lineage>
        <taxon>Eukaryota</taxon>
        <taxon>Metazoa</taxon>
        <taxon>Spiralia</taxon>
        <taxon>Lophotrochozoa</taxon>
        <taxon>Platyhelminthes</taxon>
        <taxon>Monogenea</taxon>
        <taxon>Polyopisthocotylea</taxon>
        <taxon>Polystomatidea</taxon>
        <taxon>Polystomatidae</taxon>
        <taxon>Protopolystoma</taxon>
    </lineage>
</organism>